<dbReference type="EMBL" id="PVSZ01000014">
    <property type="protein sequence ID" value="PRT69735.1"/>
    <property type="molecule type" value="Genomic_DNA"/>
</dbReference>
<accession>A0A2T0G106</accession>
<feature type="region of interest" description="Disordered" evidence="1">
    <location>
        <begin position="1"/>
        <end position="21"/>
    </location>
</feature>
<keyword evidence="2" id="KW-0808">Transferase</keyword>
<reference evidence="2 3" key="1">
    <citation type="journal article" date="1993" name="J. Dent. Res.">
        <title>The isolation and characterization of milleri group streptococci from dental periapical abscesses.</title>
        <authorList>
            <person name="Fisher L.E."/>
            <person name="Russell R.R."/>
        </authorList>
    </citation>
    <scope>NUCLEOTIDE SEQUENCE [LARGE SCALE GENOMIC DNA]</scope>
    <source>
        <strain evidence="2 3">OUP21</strain>
    </source>
</reference>
<organism evidence="2 3">
    <name type="scientific">Streptococcus anginosus</name>
    <dbReference type="NCBI Taxonomy" id="1328"/>
    <lineage>
        <taxon>Bacteria</taxon>
        <taxon>Bacillati</taxon>
        <taxon>Bacillota</taxon>
        <taxon>Bacilli</taxon>
        <taxon>Lactobacillales</taxon>
        <taxon>Streptococcaceae</taxon>
        <taxon>Streptococcus</taxon>
        <taxon>Streptococcus anginosus group</taxon>
    </lineage>
</organism>
<proteinExistence type="predicted"/>
<dbReference type="AlphaFoldDB" id="A0A2T0G106"/>
<comment type="caution">
    <text evidence="2">The sequence shown here is derived from an EMBL/GenBank/DDBJ whole genome shotgun (WGS) entry which is preliminary data.</text>
</comment>
<name>A0A2T0G106_STRAP</name>
<evidence type="ECO:0000313" key="2">
    <source>
        <dbReference type="EMBL" id="PRT69735.1"/>
    </source>
</evidence>
<keyword evidence="2" id="KW-0489">Methyltransferase</keyword>
<gene>
    <name evidence="2" type="ORF">C6A27_07555</name>
</gene>
<sequence length="88" mass="10067">MALFGNSRESQRMAAMRETQKPEEELEMLIEYYDKTTETISITSNLEELQQLVGNSLSTGASMNFPSAQPPFVINPRWVKKVTLTKRQ</sequence>
<evidence type="ECO:0000313" key="3">
    <source>
        <dbReference type="Proteomes" id="UP000238573"/>
    </source>
</evidence>
<evidence type="ECO:0000256" key="1">
    <source>
        <dbReference type="SAM" id="MobiDB-lite"/>
    </source>
</evidence>
<dbReference type="Proteomes" id="UP000238573">
    <property type="component" value="Unassembled WGS sequence"/>
</dbReference>
<dbReference type="GO" id="GO:0008168">
    <property type="term" value="F:methyltransferase activity"/>
    <property type="evidence" value="ECO:0007669"/>
    <property type="project" value="UniProtKB-KW"/>
</dbReference>
<protein>
    <submittedName>
        <fullName evidence="2">Thiopurine S-methyltransferase</fullName>
    </submittedName>
</protein>
<dbReference type="GO" id="GO:0032259">
    <property type="term" value="P:methylation"/>
    <property type="evidence" value="ECO:0007669"/>
    <property type="project" value="UniProtKB-KW"/>
</dbReference>
<dbReference type="RefSeq" id="WP_070497078.1">
    <property type="nucleotide sequence ID" value="NZ_JAASHW010000002.1"/>
</dbReference>